<dbReference type="Proteomes" id="UP001153269">
    <property type="component" value="Unassembled WGS sequence"/>
</dbReference>
<comment type="caution">
    <text evidence="2">The sequence shown here is derived from an EMBL/GenBank/DDBJ whole genome shotgun (WGS) entry which is preliminary data.</text>
</comment>
<evidence type="ECO:0000313" key="3">
    <source>
        <dbReference type="Proteomes" id="UP001153269"/>
    </source>
</evidence>
<organism evidence="2 3">
    <name type="scientific">Pleuronectes platessa</name>
    <name type="common">European plaice</name>
    <dbReference type="NCBI Taxonomy" id="8262"/>
    <lineage>
        <taxon>Eukaryota</taxon>
        <taxon>Metazoa</taxon>
        <taxon>Chordata</taxon>
        <taxon>Craniata</taxon>
        <taxon>Vertebrata</taxon>
        <taxon>Euteleostomi</taxon>
        <taxon>Actinopterygii</taxon>
        <taxon>Neopterygii</taxon>
        <taxon>Teleostei</taxon>
        <taxon>Neoteleostei</taxon>
        <taxon>Acanthomorphata</taxon>
        <taxon>Carangaria</taxon>
        <taxon>Pleuronectiformes</taxon>
        <taxon>Pleuronectoidei</taxon>
        <taxon>Pleuronectidae</taxon>
        <taxon>Pleuronectes</taxon>
    </lineage>
</organism>
<reference evidence="2" key="1">
    <citation type="submission" date="2020-03" db="EMBL/GenBank/DDBJ databases">
        <authorList>
            <person name="Weist P."/>
        </authorList>
    </citation>
    <scope>NUCLEOTIDE SEQUENCE</scope>
</reference>
<accession>A0A9N7UXB3</accession>
<keyword evidence="3" id="KW-1185">Reference proteome</keyword>
<feature type="region of interest" description="Disordered" evidence="1">
    <location>
        <begin position="1"/>
        <end position="42"/>
    </location>
</feature>
<evidence type="ECO:0000313" key="2">
    <source>
        <dbReference type="EMBL" id="CAB1438090.1"/>
    </source>
</evidence>
<dbReference type="EMBL" id="CADEAL010002112">
    <property type="protein sequence ID" value="CAB1438090.1"/>
    <property type="molecule type" value="Genomic_DNA"/>
</dbReference>
<protein>
    <submittedName>
        <fullName evidence="2">Uncharacterized protein</fullName>
    </submittedName>
</protein>
<gene>
    <name evidence="2" type="ORF">PLEPLA_LOCUS26048</name>
</gene>
<evidence type="ECO:0000256" key="1">
    <source>
        <dbReference type="SAM" id="MobiDB-lite"/>
    </source>
</evidence>
<feature type="compositionally biased region" description="Polar residues" evidence="1">
    <location>
        <begin position="31"/>
        <end position="42"/>
    </location>
</feature>
<sequence length="174" mass="19308">MCRIQNHKNPSEPLTAPPPCGSTPMRLRTDTAGNQPKRQKQQQLHPVKFGLALYCERALSSQCRPPVVYALSEAVSLHINGPNGLTTGTKRPPSSLSPTLYFYAFHIFCPCCSRRFGHAVHKSLVIPLLALLALLRPPAVRFSRKLIFVQSDTLYVRASVSRTQFGHGEFSSQP</sequence>
<name>A0A9N7UXB3_PLEPL</name>
<proteinExistence type="predicted"/>
<dbReference type="AlphaFoldDB" id="A0A9N7UXB3"/>